<evidence type="ECO:0000256" key="9">
    <source>
        <dbReference type="ARBA" id="ARBA00023125"/>
    </source>
</evidence>
<keyword evidence="10" id="KW-0233">DNA recombination</keyword>
<protein>
    <recommendedName>
        <fullName evidence="11">Integrase catalytic domain-containing protein</fullName>
    </recommendedName>
</protein>
<evidence type="ECO:0000313" key="12">
    <source>
        <dbReference type="EMBL" id="KAH9318842.1"/>
    </source>
</evidence>
<feature type="non-terminal residue" evidence="12">
    <location>
        <position position="502"/>
    </location>
</feature>
<dbReference type="GO" id="GO:0003964">
    <property type="term" value="F:RNA-directed DNA polymerase activity"/>
    <property type="evidence" value="ECO:0007669"/>
    <property type="project" value="UniProtKB-KW"/>
</dbReference>
<evidence type="ECO:0000256" key="8">
    <source>
        <dbReference type="ARBA" id="ARBA00022932"/>
    </source>
</evidence>
<organism evidence="12 13">
    <name type="scientific">Taxus chinensis</name>
    <name type="common">Chinese yew</name>
    <name type="synonym">Taxus wallichiana var. chinensis</name>
    <dbReference type="NCBI Taxonomy" id="29808"/>
    <lineage>
        <taxon>Eukaryota</taxon>
        <taxon>Viridiplantae</taxon>
        <taxon>Streptophyta</taxon>
        <taxon>Embryophyta</taxon>
        <taxon>Tracheophyta</taxon>
        <taxon>Spermatophyta</taxon>
        <taxon>Pinopsida</taxon>
        <taxon>Pinidae</taxon>
        <taxon>Conifers II</taxon>
        <taxon>Cupressales</taxon>
        <taxon>Taxaceae</taxon>
        <taxon>Taxus</taxon>
    </lineage>
</organism>
<dbReference type="Proteomes" id="UP000824469">
    <property type="component" value="Unassembled WGS sequence"/>
</dbReference>
<dbReference type="GO" id="GO:0006310">
    <property type="term" value="P:DNA recombination"/>
    <property type="evidence" value="ECO:0007669"/>
    <property type="project" value="UniProtKB-KW"/>
</dbReference>
<dbReference type="GO" id="GO:0015074">
    <property type="term" value="P:DNA integration"/>
    <property type="evidence" value="ECO:0007669"/>
    <property type="project" value="UniProtKB-KW"/>
</dbReference>
<evidence type="ECO:0000256" key="7">
    <source>
        <dbReference type="ARBA" id="ARBA00022918"/>
    </source>
</evidence>
<dbReference type="PANTHER" id="PTHR37984">
    <property type="entry name" value="PROTEIN CBG26694"/>
    <property type="match status" value="1"/>
</dbReference>
<feature type="non-terminal residue" evidence="12">
    <location>
        <position position="1"/>
    </location>
</feature>
<keyword evidence="8" id="KW-0808">Transferase</keyword>
<dbReference type="InterPro" id="IPR056924">
    <property type="entry name" value="SH3_Tf2-1"/>
</dbReference>
<dbReference type="InterPro" id="IPR001584">
    <property type="entry name" value="Integrase_cat-core"/>
</dbReference>
<keyword evidence="3" id="KW-0064">Aspartyl protease</keyword>
<evidence type="ECO:0000256" key="6">
    <source>
        <dbReference type="ARBA" id="ARBA00022908"/>
    </source>
</evidence>
<dbReference type="InterPro" id="IPR050951">
    <property type="entry name" value="Retrovirus_Pol_polyprotein"/>
</dbReference>
<accession>A0AA38GC37</accession>
<name>A0AA38GC37_TAXCH</name>
<proteinExistence type="predicted"/>
<dbReference type="Gene3D" id="1.10.340.70">
    <property type="match status" value="1"/>
</dbReference>
<dbReference type="Pfam" id="PF17921">
    <property type="entry name" value="Integrase_H2C2"/>
    <property type="match status" value="1"/>
</dbReference>
<evidence type="ECO:0000259" key="11">
    <source>
        <dbReference type="PROSITE" id="PS50994"/>
    </source>
</evidence>
<keyword evidence="8" id="KW-0239">DNA-directed DNA polymerase</keyword>
<dbReference type="GO" id="GO:0006508">
    <property type="term" value="P:proteolysis"/>
    <property type="evidence" value="ECO:0007669"/>
    <property type="project" value="UniProtKB-KW"/>
</dbReference>
<keyword evidence="1" id="KW-0645">Protease</keyword>
<dbReference type="InterPro" id="IPR012337">
    <property type="entry name" value="RNaseH-like_sf"/>
</dbReference>
<sequence>YKKGIQNKVADMLSRPPVVVASILLQHSSLAHVSYKEQYVNDVDFREVYEDLVSGKQVGEKYYHLHEGLLYHSGKLCIPENERVHMIREAHTSLISRHFGVSKTVAHLQKYCYWPRMHEHVNQYIKGCVLYATSKPSNRKLGLYTPLPIPTRPWESVSMDFLGGFPMTRKKHDYLYVVVDRFSKMCVLVPCTKQITSEGAAHLFFQFVWVHFRLPTSIISDQDSRFLGEFWSTLWGLMDTKLKKSTAFHPQTDGQIEVVNRTVVQLLGGYSNKHPKLWDEHLYYVQHAYNRALHSSTLNSPFETCYGYLPNSPLDIYYGHETIVNGASDSDKDKIFVQRIQQVHQYVHEQLEKSQDKYKARHDKHRTDHKFKVGDSVWLHISKEKLTGEGKKLKPIRYGPFQILEKIGNNAFWLDLPPYMQIYSVVNVENLRLYEPPMIFDHDDFNVMPSIDDFAPEYLDELQEDIILDRKLRTSRRGDIEYLCVGFKGMHPNKAKWMETRK</sequence>
<keyword evidence="2" id="KW-0479">Metal-binding</keyword>
<keyword evidence="7" id="KW-0695">RNA-directed DNA polymerase</keyword>
<dbReference type="AlphaFoldDB" id="A0AA38GC37"/>
<evidence type="ECO:0000256" key="1">
    <source>
        <dbReference type="ARBA" id="ARBA00022670"/>
    </source>
</evidence>
<dbReference type="PROSITE" id="PS50994">
    <property type="entry name" value="INTEGRASE"/>
    <property type="match status" value="1"/>
</dbReference>
<gene>
    <name evidence="12" type="ORF">KI387_020611</name>
</gene>
<dbReference type="GO" id="GO:0046872">
    <property type="term" value="F:metal ion binding"/>
    <property type="evidence" value="ECO:0007669"/>
    <property type="project" value="UniProtKB-KW"/>
</dbReference>
<dbReference type="InterPro" id="IPR041588">
    <property type="entry name" value="Integrase_H2C2"/>
</dbReference>
<evidence type="ECO:0000256" key="10">
    <source>
        <dbReference type="ARBA" id="ARBA00023172"/>
    </source>
</evidence>
<keyword evidence="6" id="KW-0229">DNA integration</keyword>
<dbReference type="GO" id="GO:0003887">
    <property type="term" value="F:DNA-directed DNA polymerase activity"/>
    <property type="evidence" value="ECO:0007669"/>
    <property type="project" value="UniProtKB-KW"/>
</dbReference>
<evidence type="ECO:0000256" key="5">
    <source>
        <dbReference type="ARBA" id="ARBA00022842"/>
    </source>
</evidence>
<dbReference type="EMBL" id="JAHRHJ020000004">
    <property type="protein sequence ID" value="KAH9318842.1"/>
    <property type="molecule type" value="Genomic_DNA"/>
</dbReference>
<keyword evidence="13" id="KW-1185">Reference proteome</keyword>
<keyword evidence="5" id="KW-0460">Magnesium</keyword>
<dbReference type="Pfam" id="PF24626">
    <property type="entry name" value="SH3_Tf2-1"/>
    <property type="match status" value="1"/>
</dbReference>
<evidence type="ECO:0000256" key="3">
    <source>
        <dbReference type="ARBA" id="ARBA00022750"/>
    </source>
</evidence>
<dbReference type="GO" id="GO:0004190">
    <property type="term" value="F:aspartic-type endopeptidase activity"/>
    <property type="evidence" value="ECO:0007669"/>
    <property type="project" value="UniProtKB-KW"/>
</dbReference>
<evidence type="ECO:0000256" key="2">
    <source>
        <dbReference type="ARBA" id="ARBA00022723"/>
    </source>
</evidence>
<dbReference type="OMA" id="IRRCKRI"/>
<dbReference type="SUPFAM" id="SSF53098">
    <property type="entry name" value="Ribonuclease H-like"/>
    <property type="match status" value="1"/>
</dbReference>
<reference evidence="12 13" key="1">
    <citation type="journal article" date="2021" name="Nat. Plants">
        <title>The Taxus genome provides insights into paclitaxel biosynthesis.</title>
        <authorList>
            <person name="Xiong X."/>
            <person name="Gou J."/>
            <person name="Liao Q."/>
            <person name="Li Y."/>
            <person name="Zhou Q."/>
            <person name="Bi G."/>
            <person name="Li C."/>
            <person name="Du R."/>
            <person name="Wang X."/>
            <person name="Sun T."/>
            <person name="Guo L."/>
            <person name="Liang H."/>
            <person name="Lu P."/>
            <person name="Wu Y."/>
            <person name="Zhang Z."/>
            <person name="Ro D.K."/>
            <person name="Shang Y."/>
            <person name="Huang S."/>
            <person name="Yan J."/>
        </authorList>
    </citation>
    <scope>NUCLEOTIDE SEQUENCE [LARGE SCALE GENOMIC DNA]</scope>
    <source>
        <strain evidence="12">Ta-2019</strain>
    </source>
</reference>
<dbReference type="GO" id="GO:0003677">
    <property type="term" value="F:DNA binding"/>
    <property type="evidence" value="ECO:0007669"/>
    <property type="project" value="UniProtKB-KW"/>
</dbReference>
<dbReference type="Gene3D" id="3.30.420.10">
    <property type="entry name" value="Ribonuclease H-like superfamily/Ribonuclease H"/>
    <property type="match status" value="1"/>
</dbReference>
<evidence type="ECO:0000313" key="13">
    <source>
        <dbReference type="Proteomes" id="UP000824469"/>
    </source>
</evidence>
<keyword evidence="8" id="KW-0548">Nucleotidyltransferase</keyword>
<keyword evidence="4" id="KW-0378">Hydrolase</keyword>
<dbReference type="Pfam" id="PF00665">
    <property type="entry name" value="rve"/>
    <property type="match status" value="1"/>
</dbReference>
<evidence type="ECO:0000256" key="4">
    <source>
        <dbReference type="ARBA" id="ARBA00022801"/>
    </source>
</evidence>
<dbReference type="InterPro" id="IPR036397">
    <property type="entry name" value="RNaseH_sf"/>
</dbReference>
<feature type="domain" description="Integrase catalytic" evidence="11">
    <location>
        <begin position="149"/>
        <end position="309"/>
    </location>
</feature>
<comment type="caution">
    <text evidence="12">The sequence shown here is derived from an EMBL/GenBank/DDBJ whole genome shotgun (WGS) entry which is preliminary data.</text>
</comment>
<keyword evidence="9" id="KW-0238">DNA-binding</keyword>
<dbReference type="PANTHER" id="PTHR37984:SF5">
    <property type="entry name" value="PROTEIN NYNRIN-LIKE"/>
    <property type="match status" value="1"/>
</dbReference>